<name>A0AAU7VJK1_9FIRM</name>
<dbReference type="PROSITE" id="PS50007">
    <property type="entry name" value="PIPLC_X_DOMAIN"/>
    <property type="match status" value="1"/>
</dbReference>
<protein>
    <submittedName>
        <fullName evidence="2">Glycerophosphodiester phosphodiesterase</fullName>
    </submittedName>
</protein>
<dbReference type="InterPro" id="IPR017946">
    <property type="entry name" value="PLC-like_Pdiesterase_TIM-brl"/>
</dbReference>
<reference evidence="2" key="1">
    <citation type="journal article" date="2013" name="Extremophiles">
        <title>Proteinivorax tanatarense gen. nov., sp. nov., an anaerobic, haloalkaliphilic, proteolytic bacterium isolated from a decaying algal bloom, and proposal of Proteinivoraceae fam. nov.</title>
        <authorList>
            <person name="Kevbrin V."/>
            <person name="Boltyanskaya Y."/>
            <person name="Zhilina T."/>
            <person name="Kolganova T."/>
            <person name="Lavrentjeva E."/>
            <person name="Kuznetsov B."/>
        </authorList>
    </citation>
    <scope>NUCLEOTIDE SEQUENCE</scope>
    <source>
        <strain evidence="2">Z-910T</strain>
    </source>
</reference>
<organism evidence="2">
    <name type="scientific">Proteinivorax tanatarense</name>
    <dbReference type="NCBI Taxonomy" id="1260629"/>
    <lineage>
        <taxon>Bacteria</taxon>
        <taxon>Bacillati</taxon>
        <taxon>Bacillota</taxon>
        <taxon>Clostridia</taxon>
        <taxon>Eubacteriales</taxon>
        <taxon>Proteinivoracaceae</taxon>
        <taxon>Proteinivorax</taxon>
    </lineage>
</organism>
<dbReference type="GO" id="GO:0006629">
    <property type="term" value="P:lipid metabolic process"/>
    <property type="evidence" value="ECO:0007669"/>
    <property type="project" value="InterPro"/>
</dbReference>
<dbReference type="CDD" id="cd08563">
    <property type="entry name" value="GDPD_TtGDE_like"/>
    <property type="match status" value="1"/>
</dbReference>
<dbReference type="PROSITE" id="PS51704">
    <property type="entry name" value="GP_PDE"/>
    <property type="match status" value="1"/>
</dbReference>
<sequence length="246" mass="28297">MTKILAHRGNSEVAPENTMAAFKSAVDAGADGVELDVQLSKDGVPVIFHDEKLNRITGAKGYLKNYTYKQLRELDCGAWFSDKFIDSKISSLEETLDFFKNTEGIYLNIELKNGMVKYPNIEEKVIKLIKSFELMDRTIVSTFNQKSLIKVKEVEPEIKTGLLYRAKIYKSWEYAKELINADAIHPNYFSISENEVKQAHKNNIKVNVYTVDKEKDIKRFINWGVDILITNCVQKAKRIRTEIVNY</sequence>
<evidence type="ECO:0000259" key="1">
    <source>
        <dbReference type="PROSITE" id="PS51704"/>
    </source>
</evidence>
<gene>
    <name evidence="2" type="ORF">PRVXT_002040</name>
</gene>
<reference evidence="2" key="2">
    <citation type="submission" date="2024-06" db="EMBL/GenBank/DDBJ databases">
        <authorList>
            <person name="Petrova K.O."/>
            <person name="Toshchakov S.V."/>
            <person name="Boltjanskaja Y.V."/>
            <person name="Kevbrin V."/>
        </authorList>
    </citation>
    <scope>NUCLEOTIDE SEQUENCE</scope>
    <source>
        <strain evidence="2">Z-910T</strain>
    </source>
</reference>
<dbReference type="RefSeq" id="WP_350342782.1">
    <property type="nucleotide sequence ID" value="NZ_CP158367.1"/>
</dbReference>
<dbReference type="PANTHER" id="PTHR46211">
    <property type="entry name" value="GLYCEROPHOSPHORYL DIESTER PHOSPHODIESTERASE"/>
    <property type="match status" value="1"/>
</dbReference>
<accession>A0AAU7VJK1</accession>
<dbReference type="InterPro" id="IPR030395">
    <property type="entry name" value="GP_PDE_dom"/>
</dbReference>
<proteinExistence type="predicted"/>
<dbReference type="Gene3D" id="3.20.20.190">
    <property type="entry name" value="Phosphatidylinositol (PI) phosphodiesterase"/>
    <property type="match status" value="1"/>
</dbReference>
<evidence type="ECO:0000313" key="2">
    <source>
        <dbReference type="EMBL" id="XBX74021.1"/>
    </source>
</evidence>
<feature type="domain" description="GP-PDE" evidence="1">
    <location>
        <begin position="2"/>
        <end position="240"/>
    </location>
</feature>
<dbReference type="AlphaFoldDB" id="A0AAU7VJK1"/>
<dbReference type="GO" id="GO:0008081">
    <property type="term" value="F:phosphoric diester hydrolase activity"/>
    <property type="evidence" value="ECO:0007669"/>
    <property type="project" value="InterPro"/>
</dbReference>
<dbReference type="Pfam" id="PF03009">
    <property type="entry name" value="GDPD"/>
    <property type="match status" value="1"/>
</dbReference>
<dbReference type="SUPFAM" id="SSF51695">
    <property type="entry name" value="PLC-like phosphodiesterases"/>
    <property type="match status" value="1"/>
</dbReference>
<dbReference type="EMBL" id="CP158367">
    <property type="protein sequence ID" value="XBX74021.1"/>
    <property type="molecule type" value="Genomic_DNA"/>
</dbReference>
<dbReference type="PANTHER" id="PTHR46211:SF1">
    <property type="entry name" value="GLYCEROPHOSPHODIESTER PHOSPHODIESTERASE, CYTOPLASMIC"/>
    <property type="match status" value="1"/>
</dbReference>